<feature type="domain" description="ZP" evidence="8">
    <location>
        <begin position="1"/>
        <end position="205"/>
    </location>
</feature>
<evidence type="ECO:0000256" key="3">
    <source>
        <dbReference type="ARBA" id="ARBA00022475"/>
    </source>
</evidence>
<dbReference type="InterPro" id="IPR051962">
    <property type="entry name" value="Cuticlin"/>
</dbReference>
<evidence type="ECO:0000256" key="6">
    <source>
        <dbReference type="ARBA" id="ARBA00022989"/>
    </source>
</evidence>
<organism evidence="9 10">
    <name type="scientific">Toxocara canis</name>
    <name type="common">Canine roundworm</name>
    <dbReference type="NCBI Taxonomy" id="6265"/>
    <lineage>
        <taxon>Eukaryota</taxon>
        <taxon>Metazoa</taxon>
        <taxon>Ecdysozoa</taxon>
        <taxon>Nematoda</taxon>
        <taxon>Chromadorea</taxon>
        <taxon>Rhabditida</taxon>
        <taxon>Spirurina</taxon>
        <taxon>Ascaridomorpha</taxon>
        <taxon>Ascaridoidea</taxon>
        <taxon>Toxocaridae</taxon>
        <taxon>Toxocara</taxon>
    </lineage>
</organism>
<dbReference type="Pfam" id="PF25301">
    <property type="entry name" value="CUT_C"/>
    <property type="match status" value="1"/>
</dbReference>
<protein>
    <submittedName>
        <fullName evidence="9">Cuticlin-1</fullName>
    </submittedName>
</protein>
<dbReference type="InterPro" id="IPR001507">
    <property type="entry name" value="ZP_dom"/>
</dbReference>
<dbReference type="GO" id="GO:0005886">
    <property type="term" value="C:plasma membrane"/>
    <property type="evidence" value="ECO:0007669"/>
    <property type="project" value="UniProtKB-SubCell"/>
</dbReference>
<keyword evidence="3" id="KW-1003">Cell membrane</keyword>
<keyword evidence="2" id="KW-0193">Cuticle</keyword>
<keyword evidence="10" id="KW-1185">Reference proteome</keyword>
<evidence type="ECO:0000256" key="1">
    <source>
        <dbReference type="ARBA" id="ARBA00004251"/>
    </source>
</evidence>
<dbReference type="PANTHER" id="PTHR22907">
    <property type="entry name" value="GH04558P"/>
    <property type="match status" value="1"/>
</dbReference>
<dbReference type="Proteomes" id="UP000031036">
    <property type="component" value="Unassembled WGS sequence"/>
</dbReference>
<keyword evidence="5" id="KW-0732">Signal</keyword>
<sequence length="296" mass="32681">MHPLYEPFFFHIPYNSQCNIRREKMANPPGIRYHVIVIVQHHHLFVTAADKAYSVSCFYRERPNQLTQTIEVGNLPTTEIVQGEQLPTCIYEVLNGSLSGAPVKFANVGDKLVHRWHCDTEKHGMLVHSCVVCDPAGNQFELIDERGCVRDETLMEPLKYSPDLTTATSIAPAFKFADQMIVHFACRVTLCTREQLGCEGITPPVCQFLPLPPNIPYSDVSPTSATNAYFQSTTTKMPLLPLPNSERILQPSSTLTATIATPSTKSSRRAAATTTGAFGKALSDSHDIGAHLKLGI</sequence>
<dbReference type="SMART" id="SM00241">
    <property type="entry name" value="ZP"/>
    <property type="match status" value="1"/>
</dbReference>
<comment type="subcellular location">
    <subcellularLocation>
        <location evidence="1">Cell membrane</location>
        <topology evidence="1">Single-pass type I membrane protein</topology>
    </subcellularLocation>
</comment>
<dbReference type="EMBL" id="JPKZ01000997">
    <property type="protein sequence ID" value="KHN84305.1"/>
    <property type="molecule type" value="Genomic_DNA"/>
</dbReference>
<keyword evidence="6" id="KW-1133">Transmembrane helix</keyword>
<dbReference type="InterPro" id="IPR057475">
    <property type="entry name" value="CUT_C"/>
</dbReference>
<dbReference type="PROSITE" id="PS51034">
    <property type="entry name" value="ZP_2"/>
    <property type="match status" value="1"/>
</dbReference>
<gene>
    <name evidence="9" type="primary">cut-1</name>
    <name evidence="9" type="ORF">Tcan_16633</name>
</gene>
<evidence type="ECO:0000313" key="10">
    <source>
        <dbReference type="Proteomes" id="UP000031036"/>
    </source>
</evidence>
<evidence type="ECO:0000256" key="5">
    <source>
        <dbReference type="ARBA" id="ARBA00022729"/>
    </source>
</evidence>
<accession>A0A0B2VTM2</accession>
<dbReference type="STRING" id="6265.A0A0B2VTM2"/>
<evidence type="ECO:0000259" key="8">
    <source>
        <dbReference type="PROSITE" id="PS51034"/>
    </source>
</evidence>
<dbReference type="AlphaFoldDB" id="A0A0B2VTM2"/>
<evidence type="ECO:0000256" key="4">
    <source>
        <dbReference type="ARBA" id="ARBA00022692"/>
    </source>
</evidence>
<dbReference type="InterPro" id="IPR056953">
    <property type="entry name" value="CUT_N"/>
</dbReference>
<keyword evidence="4" id="KW-0812">Transmembrane</keyword>
<proteinExistence type="predicted"/>
<dbReference type="Pfam" id="PF25057">
    <property type="entry name" value="CUT_N"/>
    <property type="match status" value="1"/>
</dbReference>
<evidence type="ECO:0000313" key="9">
    <source>
        <dbReference type="EMBL" id="KHN84305.1"/>
    </source>
</evidence>
<name>A0A0B2VTM2_TOXCA</name>
<dbReference type="OMA" id="HRWECEG"/>
<keyword evidence="7" id="KW-0472">Membrane</keyword>
<dbReference type="GO" id="GO:0042302">
    <property type="term" value="F:structural constituent of cuticle"/>
    <property type="evidence" value="ECO:0007669"/>
    <property type="project" value="UniProtKB-KW"/>
</dbReference>
<reference evidence="9 10" key="1">
    <citation type="submission" date="2014-11" db="EMBL/GenBank/DDBJ databases">
        <title>Genetic blueprint of the zoonotic pathogen Toxocara canis.</title>
        <authorList>
            <person name="Zhu X.-Q."/>
            <person name="Korhonen P.K."/>
            <person name="Cai H."/>
            <person name="Young N.D."/>
            <person name="Nejsum P."/>
            <person name="von Samson-Himmelstjerna G."/>
            <person name="Boag P.R."/>
            <person name="Tan P."/>
            <person name="Li Q."/>
            <person name="Min J."/>
            <person name="Yang Y."/>
            <person name="Wang X."/>
            <person name="Fang X."/>
            <person name="Hall R.S."/>
            <person name="Hofmann A."/>
            <person name="Sternberg P.W."/>
            <person name="Jex A.R."/>
            <person name="Gasser R.B."/>
        </authorList>
    </citation>
    <scope>NUCLEOTIDE SEQUENCE [LARGE SCALE GENOMIC DNA]</scope>
    <source>
        <strain evidence="9">PN_DK_2014</strain>
    </source>
</reference>
<dbReference type="OrthoDB" id="6139674at2759"/>
<comment type="caution">
    <text evidence="9">The sequence shown here is derived from an EMBL/GenBank/DDBJ whole genome shotgun (WGS) entry which is preliminary data.</text>
</comment>
<dbReference type="PANTHER" id="PTHR22907:SF58">
    <property type="entry name" value="ZP DOMAIN-CONTAINING PROTEIN"/>
    <property type="match status" value="1"/>
</dbReference>
<evidence type="ECO:0000256" key="2">
    <source>
        <dbReference type="ARBA" id="ARBA00022460"/>
    </source>
</evidence>
<evidence type="ECO:0000256" key="7">
    <source>
        <dbReference type="ARBA" id="ARBA00023136"/>
    </source>
</evidence>